<dbReference type="UniPathway" id="UPA00659"/>
<dbReference type="Pfam" id="PF00378">
    <property type="entry name" value="ECH_1"/>
    <property type="match status" value="1"/>
</dbReference>
<evidence type="ECO:0000259" key="6">
    <source>
        <dbReference type="Pfam" id="PF00725"/>
    </source>
</evidence>
<organism evidence="8">
    <name type="scientific">uncultured marine group II/III euryarchaeote KM3_35_H09</name>
    <dbReference type="NCBI Taxonomy" id="1456439"/>
    <lineage>
        <taxon>Archaea</taxon>
        <taxon>Methanobacteriati</taxon>
        <taxon>Methanobacteriota</taxon>
        <taxon>environmental samples</taxon>
    </lineage>
</organism>
<dbReference type="InterPro" id="IPR036291">
    <property type="entry name" value="NAD(P)-bd_dom_sf"/>
</dbReference>
<gene>
    <name evidence="8" type="primary">fadN</name>
</gene>
<dbReference type="SUPFAM" id="SSF51735">
    <property type="entry name" value="NAD(P)-binding Rossmann-fold domains"/>
    <property type="match status" value="1"/>
</dbReference>
<dbReference type="InterPro" id="IPR029045">
    <property type="entry name" value="ClpP/crotonase-like_dom_sf"/>
</dbReference>
<dbReference type="CDD" id="cd06558">
    <property type="entry name" value="crotonase-like"/>
    <property type="match status" value="1"/>
</dbReference>
<dbReference type="PANTHER" id="PTHR48075:SF7">
    <property type="entry name" value="3-HYDROXYACYL-COA DEHYDROGENASE-RELATED"/>
    <property type="match status" value="1"/>
</dbReference>
<dbReference type="InterPro" id="IPR006176">
    <property type="entry name" value="3-OHacyl-CoA_DH_NAD-bd"/>
</dbReference>
<keyword evidence="5" id="KW-0443">Lipid metabolism</keyword>
<dbReference type="EC" id="1.1.1.35" evidence="8"/>
<dbReference type="Pfam" id="PF02737">
    <property type="entry name" value="3HCDH_N"/>
    <property type="match status" value="1"/>
</dbReference>
<keyword evidence="3 8" id="KW-0560">Oxidoreductase</keyword>
<evidence type="ECO:0000313" key="8">
    <source>
        <dbReference type="EMBL" id="AIF09317.1"/>
    </source>
</evidence>
<evidence type="ECO:0000256" key="5">
    <source>
        <dbReference type="ARBA" id="ARBA00023098"/>
    </source>
</evidence>
<feature type="domain" description="3-hydroxyacyl-CoA dehydrogenase NAD binding" evidence="7">
    <location>
        <begin position="4"/>
        <end position="187"/>
    </location>
</feature>
<dbReference type="EMBL" id="KF900858">
    <property type="protein sequence ID" value="AIF09317.1"/>
    <property type="molecule type" value="Genomic_DNA"/>
</dbReference>
<dbReference type="Pfam" id="PF00725">
    <property type="entry name" value="3HCDH"/>
    <property type="match status" value="2"/>
</dbReference>
<dbReference type="PANTHER" id="PTHR48075">
    <property type="entry name" value="3-HYDROXYACYL-COA DEHYDROGENASE FAMILY PROTEIN"/>
    <property type="match status" value="1"/>
</dbReference>
<dbReference type="GO" id="GO:0006635">
    <property type="term" value="P:fatty acid beta-oxidation"/>
    <property type="evidence" value="ECO:0007669"/>
    <property type="project" value="UniProtKB-UniPathway"/>
</dbReference>
<dbReference type="GO" id="GO:0070403">
    <property type="term" value="F:NAD+ binding"/>
    <property type="evidence" value="ECO:0007669"/>
    <property type="project" value="InterPro"/>
</dbReference>
<dbReference type="Gene3D" id="3.90.226.10">
    <property type="entry name" value="2-enoyl-CoA Hydratase, Chain A, domain 1"/>
    <property type="match status" value="1"/>
</dbReference>
<dbReference type="AlphaFoldDB" id="A0A075H472"/>
<keyword evidence="4" id="KW-0520">NAD</keyword>
<evidence type="ECO:0000256" key="1">
    <source>
        <dbReference type="ARBA" id="ARBA00005005"/>
    </source>
</evidence>
<dbReference type="Gene3D" id="1.10.1040.50">
    <property type="match status" value="1"/>
</dbReference>
<evidence type="ECO:0000256" key="4">
    <source>
        <dbReference type="ARBA" id="ARBA00023027"/>
    </source>
</evidence>
<reference evidence="8" key="1">
    <citation type="journal article" date="2014" name="Genome Biol. Evol.">
        <title>Pangenome evidence for extensive interdomain horizontal transfer affecting lineage core and shell genes in uncultured planktonic thaumarchaeota and euryarchaeota.</title>
        <authorList>
            <person name="Deschamps P."/>
            <person name="Zivanovic Y."/>
            <person name="Moreira D."/>
            <person name="Rodriguez-Valera F."/>
            <person name="Lopez-Garcia P."/>
        </authorList>
    </citation>
    <scope>NUCLEOTIDE SEQUENCE</scope>
</reference>
<accession>A0A075H472</accession>
<evidence type="ECO:0000259" key="7">
    <source>
        <dbReference type="Pfam" id="PF02737"/>
    </source>
</evidence>
<name>A0A075H472_9EURY</name>
<evidence type="ECO:0000256" key="2">
    <source>
        <dbReference type="ARBA" id="ARBA00022832"/>
    </source>
</evidence>
<dbReference type="GO" id="GO:0003857">
    <property type="term" value="F:(3S)-3-hydroxyacyl-CoA dehydrogenase (NAD+) activity"/>
    <property type="evidence" value="ECO:0007669"/>
    <property type="project" value="UniProtKB-EC"/>
</dbReference>
<proteinExistence type="predicted"/>
<dbReference type="InterPro" id="IPR008927">
    <property type="entry name" value="6-PGluconate_DH-like_C_sf"/>
</dbReference>
<dbReference type="SUPFAM" id="SSF48179">
    <property type="entry name" value="6-phosphogluconate dehydrogenase C-terminal domain-like"/>
    <property type="match status" value="2"/>
</dbReference>
<dbReference type="InterPro" id="IPR001753">
    <property type="entry name" value="Enoyl-CoA_hydra/iso"/>
</dbReference>
<dbReference type="Gene3D" id="3.40.50.720">
    <property type="entry name" value="NAD(P)-binding Rossmann-like Domain"/>
    <property type="match status" value="1"/>
</dbReference>
<protein>
    <submittedName>
        <fullName evidence="8">3-hydroxyacyl-CoA dehydrogenase (FadN)</fullName>
        <ecNumber evidence="8">1.1.1.35</ecNumber>
    </submittedName>
</protein>
<dbReference type="SUPFAM" id="SSF52096">
    <property type="entry name" value="ClpP/crotonase"/>
    <property type="match status" value="1"/>
</dbReference>
<evidence type="ECO:0000256" key="3">
    <source>
        <dbReference type="ARBA" id="ARBA00023002"/>
    </source>
</evidence>
<keyword evidence="2" id="KW-0276">Fatty acid metabolism</keyword>
<feature type="domain" description="3-hydroxyacyl-CoA dehydrogenase C-terminal" evidence="6">
    <location>
        <begin position="189"/>
        <end position="296"/>
    </location>
</feature>
<dbReference type="InterPro" id="IPR006108">
    <property type="entry name" value="3HC_DH_C"/>
</dbReference>
<sequence>MERAAVIGSGVMGAGIAAHLANAGVSVELLDIVPKGAKDRNVLARGAIARLPRTKPAPLMHADFAERIRPGNLEDHLERVAEADWIVEVVLEDLDIKQNVFKQLEKVRKDGSIISSNTSTIPRAQLVAGMGNRFERDFLVTHFFNPPRYLRLLEIVPSPTMEPERLAAFRDFTDRRLGKGVVVCNDTPGFIGNRIGVYWMQCAINAAVEMGLSVEEADAVMGRPIGVPKTAVFGLLDLVGLDLVPHIAESMLATLPAEDDYRRVVAEAEANGIAATLEEMIAAGYTGRKGKGGFYRLNRDGGKKVKEARSLKTGEYAPASRRVALESPKAAKRGLRALVEYPDRGGEYAWKVLSQTLAYTASLLPEIAAAPADVDAAMRLGYGWKRGPFEMLDALGVDWFCERLAADGLAVPPLLAHGKPLYDGDTQLLADGSYIAVPRDDDVLRVADLRRAGEPLARNASASLWDAGDGIVLLEFHSKMNAIDPLGLEMVAEAVEVVEEGDFVGLVVGNDGEHFSAGANIGLALFVANVGAWDEIGKMISGGQLAFMTLKHSSFPVVGAPSGLAIGGGCEVLLACDAIQAHSETYTGLVEVGVGLVPAWGGCKEMLRRWAAAGPHGPMAPVTKIFENVGTAKVATSAFEARDMQILRGGDEITMNRDRVLADAKARCLKMVDGYEPPEMAAHRLPGASGRAGLEMAVADLLRAGKATPHDEVVTGQLAIVLSGGDTDPTEELDDSDILDLEREAFMTLVRLPPTLARIEHMLTTGKPLRN</sequence>
<comment type="pathway">
    <text evidence="1">Lipid metabolism; fatty acid beta-oxidation.</text>
</comment>
<feature type="domain" description="3-hydroxyacyl-CoA dehydrogenase C-terminal" evidence="6">
    <location>
        <begin position="352"/>
        <end position="399"/>
    </location>
</feature>